<evidence type="ECO:0000256" key="9">
    <source>
        <dbReference type="SAM" id="MobiDB-lite"/>
    </source>
</evidence>
<keyword evidence="5" id="KW-0460">Magnesium</keyword>
<accession>A0AAE1NXW6</accession>
<dbReference type="InterPro" id="IPR006667">
    <property type="entry name" value="SLC41_membr_dom"/>
</dbReference>
<keyword evidence="13" id="KW-1185">Reference proteome</keyword>
<feature type="transmembrane region" description="Helical" evidence="10">
    <location>
        <begin position="448"/>
        <end position="467"/>
    </location>
</feature>
<reference evidence="12" key="1">
    <citation type="submission" date="2023-11" db="EMBL/GenBank/DDBJ databases">
        <title>Genome assemblies of two species of porcelain crab, Petrolisthes cinctipes and Petrolisthes manimaculis (Anomura: Porcellanidae).</title>
        <authorList>
            <person name="Angst P."/>
        </authorList>
    </citation>
    <scope>NUCLEOTIDE SEQUENCE</scope>
    <source>
        <strain evidence="12">PB745_02</strain>
        <tissue evidence="12">Gill</tissue>
    </source>
</reference>
<evidence type="ECO:0000256" key="1">
    <source>
        <dbReference type="ARBA" id="ARBA00004141"/>
    </source>
</evidence>
<dbReference type="PANTHER" id="PTHR16228:SF7">
    <property type="entry name" value="SLC41A_MGTE INTEGRAL MEMBRANE DOMAIN-CONTAINING PROTEIN"/>
    <property type="match status" value="1"/>
</dbReference>
<dbReference type="GO" id="GO:0005886">
    <property type="term" value="C:plasma membrane"/>
    <property type="evidence" value="ECO:0007669"/>
    <property type="project" value="TreeGrafter"/>
</dbReference>
<feature type="transmembrane region" description="Helical" evidence="10">
    <location>
        <begin position="641"/>
        <end position="664"/>
    </location>
</feature>
<evidence type="ECO:0000256" key="5">
    <source>
        <dbReference type="ARBA" id="ARBA00022842"/>
    </source>
</evidence>
<feature type="transmembrane region" description="Helical" evidence="10">
    <location>
        <begin position="505"/>
        <end position="526"/>
    </location>
</feature>
<evidence type="ECO:0000256" key="6">
    <source>
        <dbReference type="ARBA" id="ARBA00022989"/>
    </source>
</evidence>
<feature type="transmembrane region" description="Helical" evidence="10">
    <location>
        <begin position="343"/>
        <end position="367"/>
    </location>
</feature>
<comment type="subcellular location">
    <subcellularLocation>
        <location evidence="1">Membrane</location>
        <topology evidence="1">Multi-pass membrane protein</topology>
    </subcellularLocation>
</comment>
<organism evidence="12 13">
    <name type="scientific">Petrolisthes manimaculis</name>
    <dbReference type="NCBI Taxonomy" id="1843537"/>
    <lineage>
        <taxon>Eukaryota</taxon>
        <taxon>Metazoa</taxon>
        <taxon>Ecdysozoa</taxon>
        <taxon>Arthropoda</taxon>
        <taxon>Crustacea</taxon>
        <taxon>Multicrustacea</taxon>
        <taxon>Malacostraca</taxon>
        <taxon>Eumalacostraca</taxon>
        <taxon>Eucarida</taxon>
        <taxon>Decapoda</taxon>
        <taxon>Pleocyemata</taxon>
        <taxon>Anomura</taxon>
        <taxon>Galatheoidea</taxon>
        <taxon>Porcellanidae</taxon>
        <taxon>Petrolisthes</taxon>
    </lineage>
</organism>
<feature type="transmembrane region" description="Helical" evidence="10">
    <location>
        <begin position="415"/>
        <end position="436"/>
    </location>
</feature>
<evidence type="ECO:0000256" key="2">
    <source>
        <dbReference type="ARBA" id="ARBA00009749"/>
    </source>
</evidence>
<feature type="transmembrane region" description="Helical" evidence="10">
    <location>
        <begin position="596"/>
        <end position="620"/>
    </location>
</feature>
<comment type="similarity">
    <text evidence="2">Belongs to the SLC41A transporter family.</text>
</comment>
<feature type="transmembrane region" description="Helical" evidence="10">
    <location>
        <begin position="571"/>
        <end position="590"/>
    </location>
</feature>
<evidence type="ECO:0000256" key="7">
    <source>
        <dbReference type="ARBA" id="ARBA00023065"/>
    </source>
</evidence>
<keyword evidence="8 10" id="KW-0472">Membrane</keyword>
<name>A0AAE1NXW6_9EUCA</name>
<dbReference type="InterPro" id="IPR045349">
    <property type="entry name" value="SLC41A1-3"/>
</dbReference>
<keyword evidence="6 10" id="KW-1133">Transmembrane helix</keyword>
<feature type="region of interest" description="Disordered" evidence="9">
    <location>
        <begin position="57"/>
        <end position="182"/>
    </location>
</feature>
<dbReference type="PANTHER" id="PTHR16228">
    <property type="entry name" value="DIVALENT CATION TRANSPORTER SOLUTE CARRIER FAMILY 41"/>
    <property type="match status" value="1"/>
</dbReference>
<feature type="domain" description="SLC41A/MgtE integral membrane" evidence="11">
    <location>
        <begin position="513"/>
        <end position="656"/>
    </location>
</feature>
<feature type="transmembrane region" description="Helical" evidence="10">
    <location>
        <begin position="479"/>
        <end position="499"/>
    </location>
</feature>
<protein>
    <recommendedName>
        <fullName evidence="11">SLC41A/MgtE integral membrane domain-containing protein</fullName>
    </recommendedName>
</protein>
<keyword evidence="3" id="KW-0813">Transport</keyword>
<evidence type="ECO:0000259" key="11">
    <source>
        <dbReference type="Pfam" id="PF01769"/>
    </source>
</evidence>
<evidence type="ECO:0000256" key="4">
    <source>
        <dbReference type="ARBA" id="ARBA00022692"/>
    </source>
</evidence>
<dbReference type="FunFam" id="1.10.357.20:FF:000001">
    <property type="entry name" value="Solute carrier family 41 member 2"/>
    <property type="match status" value="1"/>
</dbReference>
<dbReference type="EMBL" id="JAWZYT010003636">
    <property type="protein sequence ID" value="KAK4297434.1"/>
    <property type="molecule type" value="Genomic_DNA"/>
</dbReference>
<proteinExistence type="inferred from homology"/>
<feature type="compositionally biased region" description="Polar residues" evidence="9">
    <location>
        <begin position="72"/>
        <end position="86"/>
    </location>
</feature>
<gene>
    <name evidence="12" type="ORF">Pmani_030131</name>
</gene>
<dbReference type="Proteomes" id="UP001292094">
    <property type="component" value="Unassembled WGS sequence"/>
</dbReference>
<keyword evidence="4 10" id="KW-0812">Transmembrane</keyword>
<feature type="transmembrane region" description="Helical" evidence="10">
    <location>
        <begin position="264"/>
        <end position="285"/>
    </location>
</feature>
<dbReference type="GO" id="GO:0008324">
    <property type="term" value="F:monoatomic cation transmembrane transporter activity"/>
    <property type="evidence" value="ECO:0007669"/>
    <property type="project" value="InterPro"/>
</dbReference>
<evidence type="ECO:0000313" key="12">
    <source>
        <dbReference type="EMBL" id="KAK4297434.1"/>
    </source>
</evidence>
<dbReference type="SUPFAM" id="SSF161093">
    <property type="entry name" value="MgtE membrane domain-like"/>
    <property type="match status" value="2"/>
</dbReference>
<dbReference type="InterPro" id="IPR036739">
    <property type="entry name" value="SLC41_membr_dom_sf"/>
</dbReference>
<dbReference type="Pfam" id="PF01769">
    <property type="entry name" value="MgtE"/>
    <property type="match status" value="2"/>
</dbReference>
<dbReference type="FunFam" id="1.10.357.20:FF:000002">
    <property type="entry name" value="Solute carrier family 41, member 2"/>
    <property type="match status" value="1"/>
</dbReference>
<dbReference type="AlphaFoldDB" id="A0AAE1NXW6"/>
<evidence type="ECO:0000313" key="13">
    <source>
        <dbReference type="Proteomes" id="UP001292094"/>
    </source>
</evidence>
<evidence type="ECO:0000256" key="10">
    <source>
        <dbReference type="SAM" id="Phobius"/>
    </source>
</evidence>
<keyword evidence="7" id="KW-0406">Ion transport</keyword>
<feature type="compositionally biased region" description="Basic and acidic residues" evidence="9">
    <location>
        <begin position="103"/>
        <end position="129"/>
    </location>
</feature>
<evidence type="ECO:0000256" key="8">
    <source>
        <dbReference type="ARBA" id="ARBA00023136"/>
    </source>
</evidence>
<feature type="compositionally biased region" description="Low complexity" evidence="9">
    <location>
        <begin position="144"/>
        <end position="153"/>
    </location>
</feature>
<dbReference type="Gene3D" id="1.10.357.20">
    <property type="entry name" value="SLC41 divalent cation transporters, integral membrane domain"/>
    <property type="match status" value="2"/>
</dbReference>
<feature type="domain" description="SLC41A/MgtE integral membrane" evidence="11">
    <location>
        <begin position="301"/>
        <end position="434"/>
    </location>
</feature>
<sequence>MVLGKETSVAGRDIEAGVDKDEVLTGKKSAFISKKGWPYKRGSSVTGKKTAPVVAAEGTAVPDGRAVPDQQDVINENTVTNKSKTVPTKKLSADETTTSAAATEKDKKVTDKRKTPADTENKTAAEKKASNVNEKAAASDGEGTTTTTTTKDTTATRKKSVLGRGLMPGRGSMKGKGAKQAKVPALSKCREVTKVKAEEVKVIVESPDGRNPTITIKGRIEEGDGLFEERMSSGSDDDQATSLIRPEEPLEADSESSLAILTQVMLPFLVAGLGMVGAGLVLDLVQHWAVFKDLSELFIMVPALLGLKGNLEMTLASRLSTHANLGHLDNRENCLSMIVGNMALIQCQAIVVGFLASVAAVVMGWIPEGHFDLLHALLLCAAALVTASLASLILSMIMVGVILASRKCRINPDNVATPIAASLGDLTTLGLLAWIASVLYSAKGTDVWVTPLVVVGYLLSLPLWVWLASRNKHTKEVLYSGWTPVISAMMISSMGGLILDFTVSSYKGIAVFQPVINGVGGNLVAVQASRISTALHAAAPLGKLPKFAAELCINPCSAYCARVGHPRTARVLLLLVVPGHLVFMYTISYLKAGHTSLTPIFVVTYLLAAFLQVAILLYVAHVMVHWMWKTSIDPDNSAIPYLTALGDLLGTGLLAIAFHFLYIVGDGDSDLGD</sequence>
<comment type="caution">
    <text evidence="12">The sequence shown here is derived from an EMBL/GenBank/DDBJ whole genome shotgun (WGS) entry which is preliminary data.</text>
</comment>
<feature type="transmembrane region" description="Helical" evidence="10">
    <location>
        <begin position="373"/>
        <end position="403"/>
    </location>
</feature>
<evidence type="ECO:0000256" key="3">
    <source>
        <dbReference type="ARBA" id="ARBA00022448"/>
    </source>
</evidence>